<dbReference type="GO" id="GO:0006979">
    <property type="term" value="P:response to oxidative stress"/>
    <property type="evidence" value="ECO:0007669"/>
    <property type="project" value="InterPro"/>
</dbReference>
<name>A0A5C6VFL7_9FLAO</name>
<keyword evidence="2 6" id="KW-0479">Metal-binding</keyword>
<evidence type="ECO:0000256" key="4">
    <source>
        <dbReference type="ARBA" id="ARBA00023002"/>
    </source>
</evidence>
<dbReference type="SUPFAM" id="SSF51316">
    <property type="entry name" value="Mss4-like"/>
    <property type="match status" value="1"/>
</dbReference>
<reference evidence="9 10" key="1">
    <citation type="submission" date="2019-08" db="EMBL/GenBank/DDBJ databases">
        <title>Genome of Luteibaculum oceani JCM 18817.</title>
        <authorList>
            <person name="Bowman J.P."/>
        </authorList>
    </citation>
    <scope>NUCLEOTIDE SEQUENCE [LARGE SCALE GENOMIC DNA]</scope>
    <source>
        <strain evidence="9 10">JCM 18817</strain>
    </source>
</reference>
<evidence type="ECO:0000313" key="9">
    <source>
        <dbReference type="EMBL" id="TXC82168.1"/>
    </source>
</evidence>
<keyword evidence="4 6" id="KW-0560">Oxidoreductase</keyword>
<dbReference type="Proteomes" id="UP000321168">
    <property type="component" value="Unassembled WGS sequence"/>
</dbReference>
<dbReference type="Pfam" id="PF01641">
    <property type="entry name" value="SelR"/>
    <property type="match status" value="1"/>
</dbReference>
<dbReference type="OrthoDB" id="4174719at2"/>
<dbReference type="EC" id="1.8.4.12" evidence="6"/>
<dbReference type="PANTHER" id="PTHR10173:SF52">
    <property type="entry name" value="METHIONINE-R-SULFOXIDE REDUCTASE B1"/>
    <property type="match status" value="1"/>
</dbReference>
<evidence type="ECO:0000256" key="7">
    <source>
        <dbReference type="SAM" id="SignalP"/>
    </source>
</evidence>
<keyword evidence="10" id="KW-1185">Reference proteome</keyword>
<organism evidence="9 10">
    <name type="scientific">Luteibaculum oceani</name>
    <dbReference type="NCBI Taxonomy" id="1294296"/>
    <lineage>
        <taxon>Bacteria</taxon>
        <taxon>Pseudomonadati</taxon>
        <taxon>Bacteroidota</taxon>
        <taxon>Flavobacteriia</taxon>
        <taxon>Flavobacteriales</taxon>
        <taxon>Luteibaculaceae</taxon>
        <taxon>Luteibaculum</taxon>
    </lineage>
</organism>
<dbReference type="GO" id="GO:0005737">
    <property type="term" value="C:cytoplasm"/>
    <property type="evidence" value="ECO:0007669"/>
    <property type="project" value="TreeGrafter"/>
</dbReference>
<comment type="cofactor">
    <cofactor evidence="6">
        <name>Zn(2+)</name>
        <dbReference type="ChEBI" id="CHEBI:29105"/>
    </cofactor>
    <text evidence="6">Binds 1 zinc ion per subunit. The zinc ion is important for the structural integrity of the protein.</text>
</comment>
<protein>
    <recommendedName>
        <fullName evidence="6">Peptide methionine sulfoxide reductase MsrB</fullName>
        <ecNumber evidence="6">1.8.4.12</ecNumber>
    </recommendedName>
    <alternativeName>
        <fullName evidence="6">Peptide-methionine (R)-S-oxide reductase</fullName>
    </alternativeName>
</protein>
<accession>A0A5C6VFL7</accession>
<dbReference type="AlphaFoldDB" id="A0A5C6VFL7"/>
<dbReference type="PROSITE" id="PS51790">
    <property type="entry name" value="MSRB"/>
    <property type="match status" value="1"/>
</dbReference>
<dbReference type="HAMAP" id="MF_01400">
    <property type="entry name" value="MsrB"/>
    <property type="match status" value="1"/>
</dbReference>
<dbReference type="EMBL" id="VORB01000002">
    <property type="protein sequence ID" value="TXC82168.1"/>
    <property type="molecule type" value="Genomic_DNA"/>
</dbReference>
<sequence length="172" mass="19258">MRLTIFLCLSLLLNSCAQSQESKFISPLPDSLTVVKTDSEWKKELSPEAFYVLREKGTERAFTGNYHNSKEKGIYLCNACKNPLFASKTKFNSGTGWPSFYEPIKEEFVGELEDNSYGMMRTEVVCNFCGGHLGHVFNDGPAPTGLRYCINSVSLDFTTQPSKRVKSLIASE</sequence>
<dbReference type="Gene3D" id="2.170.150.20">
    <property type="entry name" value="Peptide methionine sulfoxide reductase"/>
    <property type="match status" value="1"/>
</dbReference>
<evidence type="ECO:0000313" key="10">
    <source>
        <dbReference type="Proteomes" id="UP000321168"/>
    </source>
</evidence>
<feature type="signal peptide" evidence="7">
    <location>
        <begin position="1"/>
        <end position="19"/>
    </location>
</feature>
<gene>
    <name evidence="6 9" type="primary">msrB</name>
    <name evidence="9" type="ORF">FRX97_03480</name>
</gene>
<evidence type="ECO:0000256" key="5">
    <source>
        <dbReference type="ARBA" id="ARBA00048488"/>
    </source>
</evidence>
<feature type="binding site" evidence="6">
    <location>
        <position position="129"/>
    </location>
    <ligand>
        <name>Zn(2+)</name>
        <dbReference type="ChEBI" id="CHEBI:29105"/>
    </ligand>
</feature>
<keyword evidence="7" id="KW-0732">Signal</keyword>
<feature type="binding site" evidence="6">
    <location>
        <position position="77"/>
    </location>
    <ligand>
        <name>Zn(2+)</name>
        <dbReference type="ChEBI" id="CHEBI:29105"/>
    </ligand>
</feature>
<dbReference type="NCBIfam" id="TIGR00357">
    <property type="entry name" value="peptide-methionine (R)-S-oxide reductase MsrB"/>
    <property type="match status" value="1"/>
</dbReference>
<dbReference type="InterPro" id="IPR011057">
    <property type="entry name" value="Mss4-like_sf"/>
</dbReference>
<dbReference type="FunFam" id="2.170.150.20:FF:000001">
    <property type="entry name" value="Peptide methionine sulfoxide reductase MsrB"/>
    <property type="match status" value="1"/>
</dbReference>
<keyword evidence="3 6" id="KW-0862">Zinc</keyword>
<comment type="similarity">
    <text evidence="1 6">Belongs to the MsrB Met sulfoxide reductase family.</text>
</comment>
<feature type="binding site" evidence="6">
    <location>
        <position position="80"/>
    </location>
    <ligand>
        <name>Zn(2+)</name>
        <dbReference type="ChEBI" id="CHEBI:29105"/>
    </ligand>
</feature>
<dbReference type="GO" id="GO:0033743">
    <property type="term" value="F:peptide-methionine (R)-S-oxide reductase activity"/>
    <property type="evidence" value="ECO:0007669"/>
    <property type="project" value="UniProtKB-UniRule"/>
</dbReference>
<dbReference type="GO" id="GO:0008270">
    <property type="term" value="F:zinc ion binding"/>
    <property type="evidence" value="ECO:0007669"/>
    <property type="project" value="UniProtKB-UniRule"/>
</dbReference>
<dbReference type="RefSeq" id="WP_147013432.1">
    <property type="nucleotide sequence ID" value="NZ_VORB01000002.1"/>
</dbReference>
<comment type="catalytic activity">
    <reaction evidence="5 6">
        <text>L-methionyl-[protein] + [thioredoxin]-disulfide + H2O = L-methionyl-(R)-S-oxide-[protein] + [thioredoxin]-dithiol</text>
        <dbReference type="Rhea" id="RHEA:24164"/>
        <dbReference type="Rhea" id="RHEA-COMP:10698"/>
        <dbReference type="Rhea" id="RHEA-COMP:10700"/>
        <dbReference type="Rhea" id="RHEA-COMP:12313"/>
        <dbReference type="Rhea" id="RHEA-COMP:12314"/>
        <dbReference type="ChEBI" id="CHEBI:15377"/>
        <dbReference type="ChEBI" id="CHEBI:16044"/>
        <dbReference type="ChEBI" id="CHEBI:29950"/>
        <dbReference type="ChEBI" id="CHEBI:45764"/>
        <dbReference type="ChEBI" id="CHEBI:50058"/>
        <dbReference type="EC" id="1.8.4.12"/>
    </reaction>
</comment>
<comment type="caution">
    <text evidence="9">The sequence shown here is derived from an EMBL/GenBank/DDBJ whole genome shotgun (WGS) entry which is preliminary data.</text>
</comment>
<feature type="domain" description="MsrB" evidence="8">
    <location>
        <begin position="38"/>
        <end position="160"/>
    </location>
</feature>
<feature type="binding site" evidence="6">
    <location>
        <position position="126"/>
    </location>
    <ligand>
        <name>Zn(2+)</name>
        <dbReference type="ChEBI" id="CHEBI:29105"/>
    </ligand>
</feature>
<evidence type="ECO:0000259" key="8">
    <source>
        <dbReference type="PROSITE" id="PS51790"/>
    </source>
</evidence>
<evidence type="ECO:0000256" key="2">
    <source>
        <dbReference type="ARBA" id="ARBA00022723"/>
    </source>
</evidence>
<dbReference type="PANTHER" id="PTHR10173">
    <property type="entry name" value="METHIONINE SULFOXIDE REDUCTASE"/>
    <property type="match status" value="1"/>
</dbReference>
<dbReference type="GO" id="GO:0030091">
    <property type="term" value="P:protein repair"/>
    <property type="evidence" value="ECO:0007669"/>
    <property type="project" value="InterPro"/>
</dbReference>
<dbReference type="InterPro" id="IPR028427">
    <property type="entry name" value="Met_Sox_Rdtase_MsrB"/>
</dbReference>
<evidence type="ECO:0000256" key="3">
    <source>
        <dbReference type="ARBA" id="ARBA00022833"/>
    </source>
</evidence>
<proteinExistence type="inferred from homology"/>
<evidence type="ECO:0000256" key="1">
    <source>
        <dbReference type="ARBA" id="ARBA00007174"/>
    </source>
</evidence>
<dbReference type="InterPro" id="IPR002579">
    <property type="entry name" value="Met_Sox_Rdtase_MsrB_dom"/>
</dbReference>
<feature type="active site" description="Nucleophile" evidence="6">
    <location>
        <position position="149"/>
    </location>
</feature>
<evidence type="ECO:0000256" key="6">
    <source>
        <dbReference type="HAMAP-Rule" id="MF_01400"/>
    </source>
</evidence>
<feature type="chain" id="PRO_5023056802" description="Peptide methionine sulfoxide reductase MsrB" evidence="7">
    <location>
        <begin position="20"/>
        <end position="172"/>
    </location>
</feature>